<comment type="caution">
    <text evidence="5">The sequence shown here is derived from an EMBL/GenBank/DDBJ whole genome shotgun (WGS) entry which is preliminary data.</text>
</comment>
<dbReference type="EMBL" id="CAHR02000114">
    <property type="protein sequence ID" value="CCG82967.1"/>
    <property type="molecule type" value="Genomic_DNA"/>
</dbReference>
<dbReference type="InterPro" id="IPR052178">
    <property type="entry name" value="Sec_Metab_Biosynth_SDR"/>
</dbReference>
<dbReference type="Pfam" id="PF00106">
    <property type="entry name" value="adh_short"/>
    <property type="match status" value="1"/>
</dbReference>
<reference evidence="5 6" key="1">
    <citation type="journal article" date="2013" name="MBio">
        <title>Genome sequencing of the plant pathogen Taphrina deformans, the causal agent of peach leaf curl.</title>
        <authorList>
            <person name="Cisse O.H."/>
            <person name="Almeida J.M.G.C.F."/>
            <person name="Fonseca A."/>
            <person name="Kumar A.A."/>
            <person name="Salojaervi J."/>
            <person name="Overmyer K."/>
            <person name="Hauser P.M."/>
            <person name="Pagni M."/>
        </authorList>
    </citation>
    <scope>NUCLEOTIDE SEQUENCE [LARGE SCALE GENOMIC DNA]</scope>
    <source>
        <strain evidence="6">PYCC 5710 / ATCC 11124 / CBS 356.35 / IMI 108563 / JCM 9778 / NBRC 8474</strain>
    </source>
</reference>
<dbReference type="InterPro" id="IPR020904">
    <property type="entry name" value="Sc_DH/Rdtase_CS"/>
</dbReference>
<protein>
    <recommendedName>
        <fullName evidence="7">Short chain dehydrogenase/reductase family</fullName>
    </recommendedName>
</protein>
<comment type="similarity">
    <text evidence="1 4">Belongs to the short-chain dehydrogenases/reductases (SDR) family.</text>
</comment>
<accession>R4XHS5</accession>
<dbReference type="AlphaFoldDB" id="R4XHS5"/>
<dbReference type="eggNOG" id="KOG0725">
    <property type="taxonomic scope" value="Eukaryota"/>
</dbReference>
<dbReference type="InterPro" id="IPR002347">
    <property type="entry name" value="SDR_fam"/>
</dbReference>
<dbReference type="STRING" id="1097556.R4XHS5"/>
<keyword evidence="6" id="KW-1185">Reference proteome</keyword>
<evidence type="ECO:0000313" key="6">
    <source>
        <dbReference type="Proteomes" id="UP000013776"/>
    </source>
</evidence>
<dbReference type="PRINTS" id="PR00081">
    <property type="entry name" value="GDHRDH"/>
</dbReference>
<keyword evidence="3" id="KW-0560">Oxidoreductase</keyword>
<dbReference type="Gene3D" id="3.40.50.720">
    <property type="entry name" value="NAD(P)-binding Rossmann-like Domain"/>
    <property type="match status" value="1"/>
</dbReference>
<evidence type="ECO:0000313" key="5">
    <source>
        <dbReference type="EMBL" id="CCG82967.1"/>
    </source>
</evidence>
<evidence type="ECO:0008006" key="7">
    <source>
        <dbReference type="Google" id="ProtNLM"/>
    </source>
</evidence>
<dbReference type="PANTHER" id="PTHR43618">
    <property type="entry name" value="7-ALPHA-HYDROXYSTEROID DEHYDROGENASE"/>
    <property type="match status" value="1"/>
</dbReference>
<dbReference type="GO" id="GO:0016491">
    <property type="term" value="F:oxidoreductase activity"/>
    <property type="evidence" value="ECO:0007669"/>
    <property type="project" value="UniProtKB-KW"/>
</dbReference>
<sequence>MSISATSINDMSGLSVIVTGAGTGIGLMIGRTYVSHGATVYLVGRRREKLEEAVTSIEELKAPGKAVILQGDVSTQEGQSQLLSDYQNASGQDHIDVLVCNAGIYRGESKQWSPTLSVDEMSAQFLASEVDDWAETANVNVTSQYFLIGRFLPLLAKAKDGNVVVTSSIAGVHYSASSSNPSYSASKAAINHLVKLMANRLAPLYIRINAIAPGMFPSEMNNAESQKRLAPAVQKIPAKRLGNERDMGQAALFLSMCRYCDGQILVVDGGRSLGANGQ</sequence>
<name>R4XHS5_TAPDE</name>
<dbReference type="SUPFAM" id="SSF51735">
    <property type="entry name" value="NAD(P)-binding Rossmann-fold domains"/>
    <property type="match status" value="1"/>
</dbReference>
<dbReference type="PANTHER" id="PTHR43618:SF4">
    <property type="entry name" value="SHORT CHAIN DEHYDROGENASE_REDUCTASE FAMILY (AFU_ORTHOLOGUE AFUA_7G04540)"/>
    <property type="match status" value="1"/>
</dbReference>
<dbReference type="PRINTS" id="PR00080">
    <property type="entry name" value="SDRFAMILY"/>
</dbReference>
<dbReference type="Proteomes" id="UP000013776">
    <property type="component" value="Unassembled WGS sequence"/>
</dbReference>
<evidence type="ECO:0000256" key="1">
    <source>
        <dbReference type="ARBA" id="ARBA00006484"/>
    </source>
</evidence>
<dbReference type="OrthoDB" id="2898618at2759"/>
<dbReference type="CDD" id="cd05233">
    <property type="entry name" value="SDR_c"/>
    <property type="match status" value="1"/>
</dbReference>
<dbReference type="InterPro" id="IPR036291">
    <property type="entry name" value="NAD(P)-bd_dom_sf"/>
</dbReference>
<proteinExistence type="inferred from homology"/>
<dbReference type="VEuPathDB" id="FungiDB:TAPDE_003101"/>
<evidence type="ECO:0000256" key="3">
    <source>
        <dbReference type="ARBA" id="ARBA00023002"/>
    </source>
</evidence>
<gene>
    <name evidence="5" type="ORF">TAPDE_003101</name>
</gene>
<evidence type="ECO:0000256" key="4">
    <source>
        <dbReference type="RuleBase" id="RU000363"/>
    </source>
</evidence>
<dbReference type="PROSITE" id="PS00061">
    <property type="entry name" value="ADH_SHORT"/>
    <property type="match status" value="1"/>
</dbReference>
<keyword evidence="2" id="KW-0521">NADP</keyword>
<organism evidence="5 6">
    <name type="scientific">Taphrina deformans (strain PYCC 5710 / ATCC 11124 / CBS 356.35 / IMI 108563 / JCM 9778 / NBRC 8474)</name>
    <name type="common">Peach leaf curl fungus</name>
    <name type="synonym">Lalaria deformans</name>
    <dbReference type="NCBI Taxonomy" id="1097556"/>
    <lineage>
        <taxon>Eukaryota</taxon>
        <taxon>Fungi</taxon>
        <taxon>Dikarya</taxon>
        <taxon>Ascomycota</taxon>
        <taxon>Taphrinomycotina</taxon>
        <taxon>Taphrinomycetes</taxon>
        <taxon>Taphrinales</taxon>
        <taxon>Taphrinaceae</taxon>
        <taxon>Taphrina</taxon>
    </lineage>
</organism>
<evidence type="ECO:0000256" key="2">
    <source>
        <dbReference type="ARBA" id="ARBA00022857"/>
    </source>
</evidence>